<keyword evidence="3" id="KW-0804">Transcription</keyword>
<evidence type="ECO:0000256" key="1">
    <source>
        <dbReference type="ARBA" id="ARBA00023015"/>
    </source>
</evidence>
<keyword evidence="1" id="KW-0805">Transcription regulation</keyword>
<dbReference type="PANTHER" id="PTHR44846:SF1">
    <property type="entry name" value="MANNOSYL-D-GLYCERATE TRANSPORT_METABOLISM SYSTEM REPRESSOR MNGR-RELATED"/>
    <property type="match status" value="1"/>
</dbReference>
<name>A0A420VCF5_9BACI</name>
<evidence type="ECO:0000313" key="6">
    <source>
        <dbReference type="Proteomes" id="UP000286235"/>
    </source>
</evidence>
<evidence type="ECO:0000256" key="3">
    <source>
        <dbReference type="ARBA" id="ARBA00023163"/>
    </source>
</evidence>
<keyword evidence="2" id="KW-0238">DNA-binding</keyword>
<feature type="domain" description="HTH gntR-type" evidence="4">
    <location>
        <begin position="44"/>
        <end position="112"/>
    </location>
</feature>
<dbReference type="SMART" id="SM00345">
    <property type="entry name" value="HTH_GNTR"/>
    <property type="match status" value="1"/>
</dbReference>
<evidence type="ECO:0000256" key="2">
    <source>
        <dbReference type="ARBA" id="ARBA00023125"/>
    </source>
</evidence>
<dbReference type="Proteomes" id="UP000286235">
    <property type="component" value="Unassembled WGS sequence"/>
</dbReference>
<reference evidence="5 6" key="1">
    <citation type="submission" date="2013-12" db="EMBL/GenBank/DDBJ databases">
        <title>Genome and proteome characterization of Caldibacillus debilis GB1 derived from a cellulolytic aero-tolerant co-culture.</title>
        <authorList>
            <person name="Wushke S.T."/>
            <person name="Zhang X."/>
            <person name="Fristensky B."/>
            <person name="Wilkins J.A."/>
            <person name="Levin D.B."/>
            <person name="Sparling R."/>
        </authorList>
    </citation>
    <scope>NUCLEOTIDE SEQUENCE [LARGE SCALE GENOMIC DNA]</scope>
    <source>
        <strain evidence="5 6">GB1</strain>
    </source>
</reference>
<organism evidence="5 6">
    <name type="scientific">Caldibacillus debilis GB1</name>
    <dbReference type="NCBI Taxonomy" id="1339248"/>
    <lineage>
        <taxon>Bacteria</taxon>
        <taxon>Bacillati</taxon>
        <taxon>Bacillota</taxon>
        <taxon>Bacilli</taxon>
        <taxon>Bacillales</taxon>
        <taxon>Bacillaceae</taxon>
        <taxon>Caldibacillus</taxon>
    </lineage>
</organism>
<dbReference type="GO" id="GO:0003700">
    <property type="term" value="F:DNA-binding transcription factor activity"/>
    <property type="evidence" value="ECO:0007669"/>
    <property type="project" value="InterPro"/>
</dbReference>
<accession>A0A420VCF5</accession>
<dbReference type="EMBL" id="AZRV01000046">
    <property type="protein sequence ID" value="RKO61206.1"/>
    <property type="molecule type" value="Genomic_DNA"/>
</dbReference>
<dbReference type="Pfam" id="PF07702">
    <property type="entry name" value="UTRA"/>
    <property type="match status" value="1"/>
</dbReference>
<evidence type="ECO:0000313" key="5">
    <source>
        <dbReference type="EMBL" id="RKO61206.1"/>
    </source>
</evidence>
<dbReference type="InterPro" id="IPR036390">
    <property type="entry name" value="WH_DNA-bd_sf"/>
</dbReference>
<dbReference type="Pfam" id="PF00392">
    <property type="entry name" value="GntR"/>
    <property type="match status" value="1"/>
</dbReference>
<sequence>MTTYPIYGPRTGHLLLHPKFRETCPFTILEVKTIEAIINKQSRIPLYIQLMDIIINQIERGEYKPNDKLPSERELCEKYDVSRMTVRQALLELERDGYIYKKHGLGSFVSPRSINQKLDKLYSFTEEMKKLGKHPQSIIYQFETIPATKKIAEKLKISADEEMHKIIRIRLADKEPLMYETTFLPAGIFRNLTKKHLESKPMYDVFRDDYHINITKAIEKFSVTKVRAEEAKWLNVKNGDPAMLIKRYLYSGDMICEYTISVARGDKFIYSVELSN</sequence>
<dbReference type="SMART" id="SM00866">
    <property type="entry name" value="UTRA"/>
    <property type="match status" value="1"/>
</dbReference>
<dbReference type="PRINTS" id="PR00035">
    <property type="entry name" value="HTHGNTR"/>
</dbReference>
<dbReference type="CDD" id="cd07377">
    <property type="entry name" value="WHTH_GntR"/>
    <property type="match status" value="1"/>
</dbReference>
<dbReference type="InterPro" id="IPR028978">
    <property type="entry name" value="Chorismate_lyase_/UTRA_dom_sf"/>
</dbReference>
<dbReference type="InterPro" id="IPR050679">
    <property type="entry name" value="Bact_HTH_transcr_reg"/>
</dbReference>
<dbReference type="PANTHER" id="PTHR44846">
    <property type="entry name" value="MANNOSYL-D-GLYCERATE TRANSPORT/METABOLISM SYSTEM REPRESSOR MNGR-RELATED"/>
    <property type="match status" value="1"/>
</dbReference>
<dbReference type="FunFam" id="1.10.10.10:FF:000079">
    <property type="entry name" value="GntR family transcriptional regulator"/>
    <property type="match status" value="1"/>
</dbReference>
<dbReference type="InterPro" id="IPR011663">
    <property type="entry name" value="UTRA"/>
</dbReference>
<gene>
    <name evidence="5" type="ORF">Cdeb_01835</name>
</gene>
<dbReference type="GO" id="GO:0003677">
    <property type="term" value="F:DNA binding"/>
    <property type="evidence" value="ECO:0007669"/>
    <property type="project" value="UniProtKB-KW"/>
</dbReference>
<keyword evidence="6" id="KW-1185">Reference proteome</keyword>
<dbReference type="GO" id="GO:0045892">
    <property type="term" value="P:negative regulation of DNA-templated transcription"/>
    <property type="evidence" value="ECO:0007669"/>
    <property type="project" value="TreeGrafter"/>
</dbReference>
<proteinExistence type="predicted"/>
<protein>
    <submittedName>
        <fullName evidence="5">Transcriptional regulator, GntR family</fullName>
    </submittedName>
</protein>
<dbReference type="SUPFAM" id="SSF46785">
    <property type="entry name" value="Winged helix' DNA-binding domain"/>
    <property type="match status" value="1"/>
</dbReference>
<dbReference type="PROSITE" id="PS50949">
    <property type="entry name" value="HTH_GNTR"/>
    <property type="match status" value="1"/>
</dbReference>
<evidence type="ECO:0000259" key="4">
    <source>
        <dbReference type="PROSITE" id="PS50949"/>
    </source>
</evidence>
<dbReference type="AlphaFoldDB" id="A0A420VCF5"/>
<dbReference type="Gene3D" id="3.40.1410.10">
    <property type="entry name" value="Chorismate lyase-like"/>
    <property type="match status" value="1"/>
</dbReference>
<dbReference type="InterPro" id="IPR000524">
    <property type="entry name" value="Tscrpt_reg_HTH_GntR"/>
</dbReference>
<comment type="caution">
    <text evidence="5">The sequence shown here is derived from an EMBL/GenBank/DDBJ whole genome shotgun (WGS) entry which is preliminary data.</text>
</comment>
<dbReference type="Gene3D" id="1.10.10.10">
    <property type="entry name" value="Winged helix-like DNA-binding domain superfamily/Winged helix DNA-binding domain"/>
    <property type="match status" value="1"/>
</dbReference>
<dbReference type="InterPro" id="IPR036388">
    <property type="entry name" value="WH-like_DNA-bd_sf"/>
</dbReference>
<dbReference type="SUPFAM" id="SSF64288">
    <property type="entry name" value="Chorismate lyase-like"/>
    <property type="match status" value="1"/>
</dbReference>